<gene>
    <name evidence="1" type="ORF">HOLleu_44620</name>
</gene>
<dbReference type="EMBL" id="JAIZAY010001051">
    <property type="protein sequence ID" value="KAJ8017754.1"/>
    <property type="molecule type" value="Genomic_DNA"/>
</dbReference>
<reference evidence="1" key="1">
    <citation type="submission" date="2021-10" db="EMBL/GenBank/DDBJ databases">
        <title>Tropical sea cucumber genome reveals ecological adaptation and Cuvierian tubules defense mechanism.</title>
        <authorList>
            <person name="Chen T."/>
        </authorList>
    </citation>
    <scope>NUCLEOTIDE SEQUENCE</scope>
    <source>
        <strain evidence="1">Nanhai2018</strain>
        <tissue evidence="1">Muscle</tissue>
    </source>
</reference>
<evidence type="ECO:0000313" key="1">
    <source>
        <dbReference type="EMBL" id="KAJ8017754.1"/>
    </source>
</evidence>
<comment type="caution">
    <text evidence="1">The sequence shown here is derived from an EMBL/GenBank/DDBJ whole genome shotgun (WGS) entry which is preliminary data.</text>
</comment>
<name>A0A9Q0YAJ3_HOLLE</name>
<keyword evidence="2" id="KW-1185">Reference proteome</keyword>
<protein>
    <submittedName>
        <fullName evidence="1">Uncharacterized protein</fullName>
    </submittedName>
</protein>
<dbReference type="AlphaFoldDB" id="A0A9Q0YAJ3"/>
<organism evidence="1 2">
    <name type="scientific">Holothuria leucospilota</name>
    <name type="common">Black long sea cucumber</name>
    <name type="synonym">Mertensiothuria leucospilota</name>
    <dbReference type="NCBI Taxonomy" id="206669"/>
    <lineage>
        <taxon>Eukaryota</taxon>
        <taxon>Metazoa</taxon>
        <taxon>Echinodermata</taxon>
        <taxon>Eleutherozoa</taxon>
        <taxon>Echinozoa</taxon>
        <taxon>Holothuroidea</taxon>
        <taxon>Aspidochirotacea</taxon>
        <taxon>Aspidochirotida</taxon>
        <taxon>Holothuriidae</taxon>
        <taxon>Holothuria</taxon>
    </lineage>
</organism>
<accession>A0A9Q0YAJ3</accession>
<evidence type="ECO:0000313" key="2">
    <source>
        <dbReference type="Proteomes" id="UP001152320"/>
    </source>
</evidence>
<proteinExistence type="predicted"/>
<dbReference type="Proteomes" id="UP001152320">
    <property type="component" value="Unassembled WGS sequence"/>
</dbReference>
<sequence>MGSTYSSKIDSLNIWGVLRHSHISPTNVPAFESRSLCALARRSSPLPLTPSSVLAGLEPLQEVHLLL</sequence>